<dbReference type="PANTHER" id="PTHR31438">
    <property type="entry name" value="LYSINE N-ACYLTRANSFERASE C17G9.06C-RELATED"/>
    <property type="match status" value="1"/>
</dbReference>
<dbReference type="Pfam" id="PF13523">
    <property type="entry name" value="Acetyltransf_8"/>
    <property type="match status" value="1"/>
</dbReference>
<organism evidence="3 4">
    <name type="scientific">Nitrosococcus watsoni (strain C-113)</name>
    <dbReference type="NCBI Taxonomy" id="105559"/>
    <lineage>
        <taxon>Bacteria</taxon>
        <taxon>Pseudomonadati</taxon>
        <taxon>Pseudomonadota</taxon>
        <taxon>Gammaproteobacteria</taxon>
        <taxon>Chromatiales</taxon>
        <taxon>Chromatiaceae</taxon>
        <taxon>Nitrosococcus</taxon>
    </lineage>
</organism>
<accession>D8K5P8</accession>
<dbReference type="eggNOG" id="COG4264">
    <property type="taxonomic scope" value="Bacteria"/>
</dbReference>
<dbReference type="InterPro" id="IPR007310">
    <property type="entry name" value="Aerobactin_biosyn_IucA/IucC_N"/>
</dbReference>
<evidence type="ECO:0000259" key="2">
    <source>
        <dbReference type="SMART" id="SM01006"/>
    </source>
</evidence>
<dbReference type="Gene3D" id="1.10.510.40">
    <property type="match status" value="1"/>
</dbReference>
<sequence length="838" mass="99240">MNNKKSELNTLAEKHSVTALINSFLRECDDFEIKNSKIIFRNGDKTLNIALEKYSRVGNHAYLNDFYEILGNKRTPLSFKYFVQEFLRWINKHDEIPGLYQRILESNDNIAQILHYREQDYRKLFKKKFLSFIEAEQALLLGHNFHPCPKSKEQFSQEDHRLYAPEFRGSFHLKWAFLNKEHLLQKNSAYFNDLHWYVDLFKEDHKTVIKDGYIPFPFHPWQFKSLTNHKEIKDLIKDKNLIPIEKKGYLKWKATSSLRTIYCENSSYMLKFSLSLRITNSVRHLQEAEIVRGLQVHDVMNSSNGKDFLNINKNFHILCEPSFLAIKGKFNNLLIETIVLIRDNPFRGKMLYEAIVLSTITQVDPYLEKGFFSSRKIDAIKWFNLYLKYVLDPFIMAQANHGILFGAHQQNIIIQLDANSYPVGVIFRDCQGTGYTKLGYERMKQEVPLLDLENGNILDKDMSHILLGYYLIINSTFSLINALAIQRACNEEDLLHILAEYLQGKKNSNLIDQSFLNYLLNSNLIGQKGNFFCCLKNINENTEKNPLDIYNFIKNPLYSKFRRTVIDKKKLKINDILLDKGEEEFLKNKFRPNIKEVEIELVDKKVIISRNEFFQISPYWLMNSERELYPVVWAETNGVSHPIRHNPERGTLLYKRFVYEIDKTISFRVIDPKKDINTFARWHNQSRISEFWELKDTRENHLQYIEKNLNDPHIIPTILDIDDEPIGYFELYWVKEDRLGAYYESVDFDRGFHFLVGEKKFLGLKNTGAMLKSVIHYLFLDEPRTLKIMAEPRSDNKKVLKYVDFLPFWKRIKEFDFPHKRAVLLECTRERFFTGSYL</sequence>
<proteinExistence type="predicted"/>
<evidence type="ECO:0000313" key="4">
    <source>
        <dbReference type="Proteomes" id="UP000000393"/>
    </source>
</evidence>
<dbReference type="eggNOG" id="COG1670">
    <property type="taxonomic scope" value="Bacteria"/>
</dbReference>
<dbReference type="InterPro" id="IPR016181">
    <property type="entry name" value="Acyl_CoA_acyltransferase"/>
</dbReference>
<dbReference type="SUPFAM" id="SSF55729">
    <property type="entry name" value="Acyl-CoA N-acyltransferases (Nat)"/>
    <property type="match status" value="1"/>
</dbReference>
<dbReference type="SMART" id="SM01006">
    <property type="entry name" value="AlcB"/>
    <property type="match status" value="1"/>
</dbReference>
<dbReference type="Pfam" id="PF06276">
    <property type="entry name" value="FhuF"/>
    <property type="match status" value="1"/>
</dbReference>
<keyword evidence="4" id="KW-1185">Reference proteome</keyword>
<feature type="domain" description="Acyltransferase MbtK/IucB-like conserved" evidence="2">
    <location>
        <begin position="668"/>
        <end position="715"/>
    </location>
</feature>
<dbReference type="HOGENOM" id="CLU_315653_0_0_6"/>
<dbReference type="Pfam" id="PF04183">
    <property type="entry name" value="IucA_IucC"/>
    <property type="match status" value="1"/>
</dbReference>
<dbReference type="PANTHER" id="PTHR31438:SF1">
    <property type="entry name" value="LYSINE N-ACYLTRANSFERASE C17G9.06C-RELATED"/>
    <property type="match status" value="1"/>
</dbReference>
<dbReference type="GO" id="GO:0019290">
    <property type="term" value="P:siderophore biosynthetic process"/>
    <property type="evidence" value="ECO:0007669"/>
    <property type="project" value="InterPro"/>
</dbReference>
<dbReference type="InterPro" id="IPR022770">
    <property type="entry name" value="IucA/IucC-like_C"/>
</dbReference>
<evidence type="ECO:0000313" key="3">
    <source>
        <dbReference type="EMBL" id="ADJ28225.1"/>
    </source>
</evidence>
<name>D8K5P8_NITWC</name>
<reference evidence="3 4" key="1">
    <citation type="submission" date="2010-06" db="EMBL/GenBank/DDBJ databases">
        <title>Complete sequence of chromosome of Nitrosococcus watsoni C-113.</title>
        <authorList>
            <consortium name="US DOE Joint Genome Institute"/>
            <person name="Lucas S."/>
            <person name="Copeland A."/>
            <person name="Lapidus A."/>
            <person name="Cheng J.-F."/>
            <person name="Bruce D."/>
            <person name="Goodwin L."/>
            <person name="Pitluck S."/>
            <person name="Malfatti S.A."/>
            <person name="Chain P.S.G."/>
            <person name="Land M."/>
            <person name="Hauser L."/>
            <person name="Kyrpides N."/>
            <person name="Ivanova N."/>
            <person name="Cambell M.A."/>
            <person name="Heidelberg J.F."/>
            <person name="Klotz M.G."/>
            <person name="Woyke T."/>
        </authorList>
    </citation>
    <scope>NUCLEOTIDE SEQUENCE [LARGE SCALE GENOMIC DNA]</scope>
    <source>
        <strain evidence="3 4">C-113</strain>
    </source>
</reference>
<dbReference type="Proteomes" id="UP000000393">
    <property type="component" value="Chromosome"/>
</dbReference>
<dbReference type="Gene3D" id="3.40.630.30">
    <property type="match status" value="1"/>
</dbReference>
<dbReference type="KEGG" id="nwa:Nwat_1299"/>
<dbReference type="EMBL" id="CP002086">
    <property type="protein sequence ID" value="ADJ28225.1"/>
    <property type="molecule type" value="Genomic_DNA"/>
</dbReference>
<gene>
    <name evidence="3" type="ordered locus">Nwat_1299</name>
</gene>
<dbReference type="GO" id="GO:0016410">
    <property type="term" value="F:N-acyltransferase activity"/>
    <property type="evidence" value="ECO:0007669"/>
    <property type="project" value="TreeGrafter"/>
</dbReference>
<dbReference type="STRING" id="105559.Nwat_1299"/>
<protein>
    <submittedName>
        <fullName evidence="3">IucA/IucC family protein</fullName>
    </submittedName>
</protein>
<dbReference type="RefSeq" id="WP_013220321.1">
    <property type="nucleotide sequence ID" value="NC_014315.1"/>
</dbReference>
<comment type="pathway">
    <text evidence="1">Siderophore biosynthesis.</text>
</comment>
<dbReference type="InterPro" id="IPR019432">
    <property type="entry name" value="Acyltransferase_MbtK/IucB-like"/>
</dbReference>
<dbReference type="AlphaFoldDB" id="D8K5P8"/>
<evidence type="ECO:0000256" key="1">
    <source>
        <dbReference type="ARBA" id="ARBA00004924"/>
    </source>
</evidence>